<dbReference type="RefSeq" id="WP_377764584.1">
    <property type="nucleotide sequence ID" value="NZ_JBHRXY010000078.1"/>
</dbReference>
<gene>
    <name evidence="1" type="ORF">ACFOM8_22320</name>
</gene>
<reference evidence="2" key="1">
    <citation type="journal article" date="2019" name="Int. J. Syst. Evol. Microbiol.">
        <title>The Global Catalogue of Microorganisms (GCM) 10K type strain sequencing project: providing services to taxonomists for standard genome sequencing and annotation.</title>
        <authorList>
            <consortium name="The Broad Institute Genomics Platform"/>
            <consortium name="The Broad Institute Genome Sequencing Center for Infectious Disease"/>
            <person name="Wu L."/>
            <person name="Ma J."/>
        </authorList>
    </citation>
    <scope>NUCLEOTIDE SEQUENCE [LARGE SCALE GENOMIC DNA]</scope>
    <source>
        <strain evidence="2">KCTC 42473</strain>
    </source>
</reference>
<proteinExistence type="predicted"/>
<evidence type="ECO:0008006" key="3">
    <source>
        <dbReference type="Google" id="ProtNLM"/>
    </source>
</evidence>
<sequence>MRPSIAECRDLTTITGATSYDCGIVGEPSKFGGSLGVAASSTNRGVIGPQAFYADTKIRLTARGGSFTGGAVRIVIHTLTVGLPS</sequence>
<organism evidence="1 2">
    <name type="scientific">Paracoccus angustae</name>
    <dbReference type="NCBI Taxonomy" id="1671480"/>
    <lineage>
        <taxon>Bacteria</taxon>
        <taxon>Pseudomonadati</taxon>
        <taxon>Pseudomonadota</taxon>
        <taxon>Alphaproteobacteria</taxon>
        <taxon>Rhodobacterales</taxon>
        <taxon>Paracoccaceae</taxon>
        <taxon>Paracoccus</taxon>
    </lineage>
</organism>
<name>A0ABV7UAY3_9RHOB</name>
<dbReference type="Proteomes" id="UP001595539">
    <property type="component" value="Unassembled WGS sequence"/>
</dbReference>
<keyword evidence="2" id="KW-1185">Reference proteome</keyword>
<evidence type="ECO:0000313" key="2">
    <source>
        <dbReference type="Proteomes" id="UP001595539"/>
    </source>
</evidence>
<accession>A0ABV7UAY3</accession>
<comment type="caution">
    <text evidence="1">The sequence shown here is derived from an EMBL/GenBank/DDBJ whole genome shotgun (WGS) entry which is preliminary data.</text>
</comment>
<dbReference type="EMBL" id="JBHRXY010000078">
    <property type="protein sequence ID" value="MFC3632138.1"/>
    <property type="molecule type" value="Genomic_DNA"/>
</dbReference>
<protein>
    <recommendedName>
        <fullName evidence="3">Porin</fullName>
    </recommendedName>
</protein>
<evidence type="ECO:0000313" key="1">
    <source>
        <dbReference type="EMBL" id="MFC3632138.1"/>
    </source>
</evidence>